<dbReference type="AlphaFoldDB" id="A0A060CMY0"/>
<accession>A0A060CMY0</accession>
<proteinExistence type="predicted"/>
<organism evidence="1">
    <name type="scientific">uncultured Hahella sp</name>
    <dbReference type="NCBI Taxonomy" id="432657"/>
    <lineage>
        <taxon>Bacteria</taxon>
        <taxon>Pseudomonadati</taxon>
        <taxon>Pseudomonadota</taxon>
        <taxon>Gammaproteobacteria</taxon>
        <taxon>Oceanospirillales</taxon>
        <taxon>Hahellaceae</taxon>
        <taxon>Hahella</taxon>
        <taxon>environmental samples</taxon>
    </lineage>
</organism>
<reference evidence="1" key="1">
    <citation type="journal article" date="2013" name="Environ. Microbiol.">
        <title>Seasonally variable intestinal metagenomes of the red palm weevil (Rhynchophorus ferrugineus).</title>
        <authorList>
            <person name="Jia S."/>
            <person name="Zhang X."/>
            <person name="Zhang G."/>
            <person name="Yin A."/>
            <person name="Zhang S."/>
            <person name="Li F."/>
            <person name="Wang L."/>
            <person name="Zhao D."/>
            <person name="Yun Q."/>
            <person name="Tala"/>
            <person name="Wang J."/>
            <person name="Sun G."/>
            <person name="Baabdullah M."/>
            <person name="Yu X."/>
            <person name="Hu S."/>
            <person name="Al-Mssallem I.S."/>
            <person name="Yu J."/>
        </authorList>
    </citation>
    <scope>NUCLEOTIDE SEQUENCE</scope>
</reference>
<protein>
    <submittedName>
        <fullName evidence="1">CAZy families GT2 protein</fullName>
    </submittedName>
</protein>
<evidence type="ECO:0000313" key="1">
    <source>
        <dbReference type="EMBL" id="AIA94221.1"/>
    </source>
</evidence>
<name>A0A060CMY0_9GAMM</name>
<sequence>MLFTAGLRVGIRTSFFDTDWYLATYTDVAGNPLEHYASIGWLEGRDPSPNFDGQRYL</sequence>
<feature type="non-terminal residue" evidence="1">
    <location>
        <position position="57"/>
    </location>
</feature>
<dbReference type="EMBL" id="KF126870">
    <property type="protein sequence ID" value="AIA94221.1"/>
    <property type="molecule type" value="Genomic_DNA"/>
</dbReference>